<evidence type="ECO:0000313" key="2">
    <source>
        <dbReference type="EMBL" id="GIL98323.1"/>
    </source>
</evidence>
<feature type="region of interest" description="Disordered" evidence="1">
    <location>
        <begin position="1359"/>
        <end position="1384"/>
    </location>
</feature>
<feature type="region of interest" description="Disordered" evidence="1">
    <location>
        <begin position="1861"/>
        <end position="1902"/>
    </location>
</feature>
<feature type="region of interest" description="Disordered" evidence="1">
    <location>
        <begin position="1218"/>
        <end position="1252"/>
    </location>
</feature>
<proteinExistence type="predicted"/>
<feature type="compositionally biased region" description="Basic and acidic residues" evidence="1">
    <location>
        <begin position="1879"/>
        <end position="1902"/>
    </location>
</feature>
<feature type="region of interest" description="Disordered" evidence="1">
    <location>
        <begin position="1038"/>
        <end position="1063"/>
    </location>
</feature>
<feature type="compositionally biased region" description="Pro residues" evidence="1">
    <location>
        <begin position="940"/>
        <end position="961"/>
    </location>
</feature>
<comment type="caution">
    <text evidence="2">The sequence shown here is derived from an EMBL/GenBank/DDBJ whole genome shotgun (WGS) entry which is preliminary data.</text>
</comment>
<feature type="compositionally biased region" description="Low complexity" evidence="1">
    <location>
        <begin position="962"/>
        <end position="974"/>
    </location>
</feature>
<feature type="region of interest" description="Disordered" evidence="1">
    <location>
        <begin position="167"/>
        <end position="219"/>
    </location>
</feature>
<dbReference type="Proteomes" id="UP000722791">
    <property type="component" value="Unassembled WGS sequence"/>
</dbReference>
<feature type="region of interest" description="Disordered" evidence="1">
    <location>
        <begin position="1626"/>
        <end position="1654"/>
    </location>
</feature>
<feature type="compositionally biased region" description="Low complexity" evidence="1">
    <location>
        <begin position="1865"/>
        <end position="1877"/>
    </location>
</feature>
<accession>A0A8J4DAK3</accession>
<gene>
    <name evidence="2" type="ORF">Vretimale_3712</name>
</gene>
<feature type="compositionally biased region" description="Low complexity" evidence="1">
    <location>
        <begin position="187"/>
        <end position="205"/>
    </location>
</feature>
<sequence length="1994" mass="210802">MDVSELLADSSTDSYLFNGDPRNRQWSTSPRSQPSPETESRAVYHSRVFIAPQDPSVDRCQRPETGIASDSSFLPTDTFAYPLPFKRSESIQHTVQAATIQQPVTCSSLPGEWRWPGGPPSIPTVKVSTNEVTRTTPSASQAATTGDLVAALEAELAEIELRYIVPGPTADSVPNAPTPRRGSPLNSGPSSVASGSSGGASDVSSKPVPLASLPTPNPKPWAPALNSRVIPASSAQPITAFDQYLLAGGTSNGQDQPASSPMAIDSPMHRLSEGPATGGSTAECGASAAPFPFLAGTALRGAAVSLGGRTNQVQWSVASFARSLGSAVPQAPSTPTGCLGVASGFIAPPTQPTAPNVDVFSNLALTVQMATVRPGATAAVEASVEAATMSGIDRRDVDDRPDRTPDRTAGIAAAVDCTELKWASAGSSAGEKLSAAESLQLTGWTSTNLDRWRSNTVLSEDRWEDAGATRVQLSGAGSTGGSFLSTLEMMVGEEAASSRAVPGARPEVRTSAVAAASCPLAAPDRVSAEAAALARPHAGPAQAGAAAVLPFATPKAATVVPAPAAQHVGAARSLAALFESNARSGGKDRAKSSQCGLQGHILAQELDLNIGALRVVKSQQVSTGLIPGIGEAGSLSQLASDVIVGEALSMMSPQQLPEPHPQRQLKHHELLQQPRPVPGGELATARSENVDDCGQGQRLIVANAASLGAGHADLDSVQECASDSFAAAIGARGIMGARAASLLQQLRAELDADRRHVAANYKNNAAVGSLDTGCLGCHDDIVQMCAAESPKVQDGGSCSAGATLCEPLPPAETVVASGLQPDVRRSIEGLLADVEGIIADLGAAASGSFTHRQLDVAGLAVEQNGAPRQQLQPLPDLQLTSQPLPLTSELPHLQQQQQRQEGPHTFRTSSQQQGVLLQATQQQGPLHPLPQLPTSQLQQQPPPVHLLPAPQQPQEPQPPLPSLMDPLPCQPDLPLQSQQLKSLAQKREIVQEYPYRDQHCEDRLEDQYPSSCAVVGEDRRKSLMQEQHLLQPQILAEQQHQQGADHLPEQRQNTPQLQQEQRAQEARLLVPQRPQAGDWQQGRQPPLLSRYWQPQTTQQNRLGMSAGKALWLHHPILAGPARIDHNSDQALVQRGGVGERWHGFGNTNEAARRWLERGDHRSLTVHSTLTRTSQPAASPSRLGLTHTGPGPVVELEDRAGGVEATALALIEEIEQRLAAEEKEKPGDEDKAEKEGKAKEDKKEMERCRESGKVEQMLQGDELIGPPPSFGDDWLLQQLHRCLDHVTQFMDTMATSKALVLAEAQLSPWQPLREARQVALQALQDRLVEVTARYNARRQRRHAGRCGGMSCASLTYPRVRDKTSPDRVPFQEQHHSHKCPSQQLQSPHLLNQELNDATRDGQPSSSLRNILAQLASLAHPVATGILGPTAASIATDVVTAAAPVERQWENCGDCIQSLSCLNSLKPLVPRDAASVLQSSSAILPQPGLANSRRPEPSFSASKLLASGMFGAIGATTTGCNSNVLSFVGPTVATVIGGGSYSGHDSCPEPRGQNFNPAPMGLLQSATAAVAPLATMPATSEPAATAAVGPQVRLHRSMLERLGPWQQRMHANNIRPPWDQSLAAAREFQPRRPGPGSRPGLRDWRGGPLGEPLSAPASARCGTAALSAGVVAPLQLSSSAPDAHGPHPSVVLSPRPARLLSPSAPHAYDVYERTGGVTTKCARADTPALLTPEAHLPTASPIVTPTCALTPTGRWPSAVAAPGASVLMPGNSEEAEELHALCSLAKSLPHLDALERMQLWERLEQFLAHKLARSPRGGTRGYNQRSLSSGIGQRFPFNGAAGGGGIYSRSNSPLRGYATVWEHRQRGSSTGSSGGASFSPWERRSRYRMEDGKHRRQGSDGTDRIVRRVTPEQLRQSISLGTSAAAGMGTGMQLCAGTASGGGSLLDTTLEAVHNMIAPNATLAHALTLNWQSVRSQTTRMEPGGGAAVRDTSCLR</sequence>
<feature type="region of interest" description="Disordered" evidence="1">
    <location>
        <begin position="925"/>
        <end position="974"/>
    </location>
</feature>
<feature type="compositionally biased region" description="Polar residues" evidence="1">
    <location>
        <begin position="1167"/>
        <end position="1177"/>
    </location>
</feature>
<feature type="compositionally biased region" description="Polar residues" evidence="1">
    <location>
        <begin position="24"/>
        <end position="37"/>
    </location>
</feature>
<feature type="region of interest" description="Disordered" evidence="1">
    <location>
        <begin position="891"/>
        <end position="912"/>
    </location>
</feature>
<feature type="region of interest" description="Disordered" evidence="1">
    <location>
        <begin position="1167"/>
        <end position="1186"/>
    </location>
</feature>
<reference evidence="2" key="1">
    <citation type="journal article" date="2021" name="Proc. Natl. Acad. Sci. U.S.A.">
        <title>Three genomes in the algal genus Volvox reveal the fate of a haploid sex-determining region after a transition to homothallism.</title>
        <authorList>
            <person name="Yamamoto K."/>
            <person name="Hamaji T."/>
            <person name="Kawai-Toyooka H."/>
            <person name="Matsuzaki R."/>
            <person name="Takahashi F."/>
            <person name="Nishimura Y."/>
            <person name="Kawachi M."/>
            <person name="Noguchi H."/>
            <person name="Minakuchi Y."/>
            <person name="Umen J.G."/>
            <person name="Toyoda A."/>
            <person name="Nozaki H."/>
        </authorList>
    </citation>
    <scope>NUCLEOTIDE SEQUENCE</scope>
    <source>
        <strain evidence="2">NIES-3785</strain>
    </source>
</reference>
<organism evidence="2 3">
    <name type="scientific">Volvox reticuliferus</name>
    <dbReference type="NCBI Taxonomy" id="1737510"/>
    <lineage>
        <taxon>Eukaryota</taxon>
        <taxon>Viridiplantae</taxon>
        <taxon>Chlorophyta</taxon>
        <taxon>core chlorophytes</taxon>
        <taxon>Chlorophyceae</taxon>
        <taxon>CS clade</taxon>
        <taxon>Chlamydomonadales</taxon>
        <taxon>Volvocaceae</taxon>
        <taxon>Volvox</taxon>
    </lineage>
</organism>
<evidence type="ECO:0000256" key="1">
    <source>
        <dbReference type="SAM" id="MobiDB-lite"/>
    </source>
</evidence>
<evidence type="ECO:0000313" key="3">
    <source>
        <dbReference type="Proteomes" id="UP000722791"/>
    </source>
</evidence>
<protein>
    <submittedName>
        <fullName evidence="2">Uncharacterized protein</fullName>
    </submittedName>
</protein>
<name>A0A8J4DAK3_9CHLO</name>
<dbReference type="EMBL" id="BNCQ01000005">
    <property type="protein sequence ID" value="GIL98323.1"/>
    <property type="molecule type" value="Genomic_DNA"/>
</dbReference>
<feature type="region of interest" description="Disordered" evidence="1">
    <location>
        <begin position="1"/>
        <end position="42"/>
    </location>
</feature>